<evidence type="ECO:0000256" key="3">
    <source>
        <dbReference type="ARBA" id="ARBA00022695"/>
    </source>
</evidence>
<comment type="caution">
    <text evidence="13">The sequence shown here is derived from an EMBL/GenBank/DDBJ whole genome shotgun (WGS) entry which is preliminary data.</text>
</comment>
<evidence type="ECO:0000259" key="12">
    <source>
        <dbReference type="SMART" id="SM00382"/>
    </source>
</evidence>
<dbReference type="InterPro" id="IPR050238">
    <property type="entry name" value="DNA_Rep/Repair_Clamp_Loader"/>
</dbReference>
<proteinExistence type="inferred from homology"/>
<keyword evidence="7" id="KW-0862">Zinc</keyword>
<evidence type="ECO:0000256" key="9">
    <source>
        <dbReference type="ARBA" id="ARBA00022932"/>
    </source>
</evidence>
<dbReference type="Pfam" id="PF12169">
    <property type="entry name" value="DNA_pol3_gamma3"/>
    <property type="match status" value="1"/>
</dbReference>
<dbReference type="EMBL" id="MFBH01000033">
    <property type="protein sequence ID" value="OGD99152.1"/>
    <property type="molecule type" value="Genomic_DNA"/>
</dbReference>
<evidence type="ECO:0000313" key="14">
    <source>
        <dbReference type="Proteomes" id="UP000178393"/>
    </source>
</evidence>
<dbReference type="InterPro" id="IPR008921">
    <property type="entry name" value="DNA_pol3_clamp-load_cplx_C"/>
</dbReference>
<dbReference type="FunFam" id="3.40.50.300:FF:000014">
    <property type="entry name" value="DNA polymerase III subunit gamma/tau"/>
    <property type="match status" value="1"/>
</dbReference>
<evidence type="ECO:0000256" key="2">
    <source>
        <dbReference type="ARBA" id="ARBA00022679"/>
    </source>
</evidence>
<dbReference type="Gene3D" id="1.10.8.60">
    <property type="match status" value="1"/>
</dbReference>
<dbReference type="InterPro" id="IPR012763">
    <property type="entry name" value="DNA_pol_III_sug/sutau_N"/>
</dbReference>
<dbReference type="CDD" id="cd18137">
    <property type="entry name" value="HLD_clamp_pol_III_gamma_tau"/>
    <property type="match status" value="1"/>
</dbReference>
<keyword evidence="4 11" id="KW-0235">DNA replication</keyword>
<dbReference type="GO" id="GO:0006261">
    <property type="term" value="P:DNA-templated DNA replication"/>
    <property type="evidence" value="ECO:0007669"/>
    <property type="project" value="TreeGrafter"/>
</dbReference>
<dbReference type="InterPro" id="IPR027417">
    <property type="entry name" value="P-loop_NTPase"/>
</dbReference>
<dbReference type="InterPro" id="IPR003593">
    <property type="entry name" value="AAA+_ATPase"/>
</dbReference>
<dbReference type="InterPro" id="IPR048448">
    <property type="entry name" value="DnaX-like_C"/>
</dbReference>
<dbReference type="Pfam" id="PF20964">
    <property type="entry name" value="DnaX_C"/>
    <property type="match status" value="1"/>
</dbReference>
<keyword evidence="5" id="KW-0479">Metal-binding</keyword>
<evidence type="ECO:0000313" key="13">
    <source>
        <dbReference type="EMBL" id="OGD99152.1"/>
    </source>
</evidence>
<feature type="domain" description="AAA+ ATPase" evidence="12">
    <location>
        <begin position="35"/>
        <end position="186"/>
    </location>
</feature>
<protein>
    <recommendedName>
        <fullName evidence="11">DNA polymerase III subunit gamma/tau</fullName>
        <ecNumber evidence="11">2.7.7.7</ecNumber>
    </recommendedName>
</protein>
<evidence type="ECO:0000256" key="1">
    <source>
        <dbReference type="ARBA" id="ARBA00006360"/>
    </source>
</evidence>
<dbReference type="CDD" id="cd00009">
    <property type="entry name" value="AAA"/>
    <property type="match status" value="1"/>
</dbReference>
<dbReference type="Pfam" id="PF22608">
    <property type="entry name" value="DNAX_ATPase_lid"/>
    <property type="match status" value="1"/>
</dbReference>
<dbReference type="EC" id="2.7.7.7" evidence="11"/>
<dbReference type="Gene3D" id="3.40.50.300">
    <property type="entry name" value="P-loop containing nucleotide triphosphate hydrolases"/>
    <property type="match status" value="1"/>
</dbReference>
<dbReference type="SUPFAM" id="SSF52540">
    <property type="entry name" value="P-loop containing nucleoside triphosphate hydrolases"/>
    <property type="match status" value="1"/>
</dbReference>
<dbReference type="FunFam" id="1.10.8.60:FF:000013">
    <property type="entry name" value="DNA polymerase III subunit gamma/tau"/>
    <property type="match status" value="1"/>
</dbReference>
<sequence>MAVFYLKYRPQRFSDIVGQEHAIGTLLSQLETGKIGHGYLFAGPRGTGKTSTARIFAKAVNCQKYTTPKFGEPCNKCKSCLSVADGSHLDLIEIDAASNRLIEDVRDLREKIKLSPVSSRFKVYIIDEAHMLTREAFNALLKTLEEPPRHAIFILATTEPSKLPSTIISRVQRFNFQRAQDTELSLALKKIIKEEGIKIDEEAIFAIAKAADGSFRDAVSFLDQLSATSKKITKDNIKNLVLVSDWNLLFGFLESVVENKLKDAVLTVEKLWQEKADVSAFVKEVILLLEDLLFMKLSIEKADSDLDTEQIVKLKELAQKTTNSQIQDLIKLFLVAESQSKQYSLAHIPVILAICKFCLSEADQKEQTEIVSETFVVPKAAVSKEELVGVPKKGVSSLKSPVSFAHIQKKWSDFLQKVRPHNTHLTAILRATRPLALEGSDLICEVFYRFHKEKLEEIKTIRLLEEIMEEAMGTKIKLKFVLVKKADQAPKPVKSSDVIDIDSQELEKIAQEIFLK</sequence>
<comment type="catalytic activity">
    <reaction evidence="10 11">
        <text>DNA(n) + a 2'-deoxyribonucleoside 5'-triphosphate = DNA(n+1) + diphosphate</text>
        <dbReference type="Rhea" id="RHEA:22508"/>
        <dbReference type="Rhea" id="RHEA-COMP:17339"/>
        <dbReference type="Rhea" id="RHEA-COMP:17340"/>
        <dbReference type="ChEBI" id="CHEBI:33019"/>
        <dbReference type="ChEBI" id="CHEBI:61560"/>
        <dbReference type="ChEBI" id="CHEBI:173112"/>
        <dbReference type="EC" id="2.7.7.7"/>
    </reaction>
</comment>
<dbReference type="PANTHER" id="PTHR11669:SF0">
    <property type="entry name" value="PROTEIN STICHEL-LIKE 2"/>
    <property type="match status" value="1"/>
</dbReference>
<dbReference type="Proteomes" id="UP000178393">
    <property type="component" value="Unassembled WGS sequence"/>
</dbReference>
<dbReference type="GO" id="GO:0005524">
    <property type="term" value="F:ATP binding"/>
    <property type="evidence" value="ECO:0007669"/>
    <property type="project" value="UniProtKB-KW"/>
</dbReference>
<evidence type="ECO:0000256" key="11">
    <source>
        <dbReference type="RuleBase" id="RU364063"/>
    </source>
</evidence>
<evidence type="ECO:0000256" key="7">
    <source>
        <dbReference type="ARBA" id="ARBA00022833"/>
    </source>
</evidence>
<keyword evidence="2 11" id="KW-0808">Transferase</keyword>
<dbReference type="PANTHER" id="PTHR11669">
    <property type="entry name" value="REPLICATION FACTOR C / DNA POLYMERASE III GAMMA-TAU SUBUNIT"/>
    <property type="match status" value="1"/>
</dbReference>
<keyword evidence="6 11" id="KW-0547">Nucleotide-binding</keyword>
<dbReference type="GO" id="GO:0003887">
    <property type="term" value="F:DNA-directed DNA polymerase activity"/>
    <property type="evidence" value="ECO:0007669"/>
    <property type="project" value="UniProtKB-KW"/>
</dbReference>
<dbReference type="NCBIfam" id="NF004046">
    <property type="entry name" value="PRK05563.1"/>
    <property type="match status" value="1"/>
</dbReference>
<comment type="similarity">
    <text evidence="1 11">Belongs to the DnaX/STICHEL family.</text>
</comment>
<comment type="function">
    <text evidence="11">DNA polymerase III is a complex, multichain enzyme responsible for most of the replicative synthesis in bacteria. This DNA polymerase also exhibits 3' to 5' exonuclease activity.</text>
</comment>
<name>A0A1F5H4Q1_9BACT</name>
<dbReference type="Gene3D" id="1.20.272.10">
    <property type="match status" value="1"/>
</dbReference>
<evidence type="ECO:0000256" key="5">
    <source>
        <dbReference type="ARBA" id="ARBA00022723"/>
    </source>
</evidence>
<comment type="subunit">
    <text evidence="11">DNA polymerase III contains a core (composed of alpha, epsilon and theta chains) that associates with a tau subunit. This core dimerizes to form the POLIII' complex. PolIII' associates with the gamma complex (composed of gamma, delta, delta', psi and chi chains) and with the beta chain to form the complete DNA polymerase III complex.</text>
</comment>
<reference evidence="13 14" key="1">
    <citation type="journal article" date="2016" name="Nat. Commun.">
        <title>Thousands of microbial genomes shed light on interconnected biogeochemical processes in an aquifer system.</title>
        <authorList>
            <person name="Anantharaman K."/>
            <person name="Brown C.T."/>
            <person name="Hug L.A."/>
            <person name="Sharon I."/>
            <person name="Castelle C.J."/>
            <person name="Probst A.J."/>
            <person name="Thomas B.C."/>
            <person name="Singh A."/>
            <person name="Wilkins M.J."/>
            <person name="Karaoz U."/>
            <person name="Brodie E.L."/>
            <person name="Williams K.H."/>
            <person name="Hubbard S.S."/>
            <person name="Banfield J.F."/>
        </authorList>
    </citation>
    <scope>NUCLEOTIDE SEQUENCE [LARGE SCALE GENOMIC DNA]</scope>
</reference>
<accession>A0A1F5H4Q1</accession>
<organism evidence="13 14">
    <name type="scientific">Candidatus Curtissbacteria bacterium RIFCSPHIGHO2_12_41_11</name>
    <dbReference type="NCBI Taxonomy" id="1797718"/>
    <lineage>
        <taxon>Bacteria</taxon>
        <taxon>Candidatus Curtissiibacteriota</taxon>
    </lineage>
</organism>
<evidence type="ECO:0000256" key="6">
    <source>
        <dbReference type="ARBA" id="ARBA00022741"/>
    </source>
</evidence>
<dbReference type="GO" id="GO:0046872">
    <property type="term" value="F:metal ion binding"/>
    <property type="evidence" value="ECO:0007669"/>
    <property type="project" value="UniProtKB-KW"/>
</dbReference>
<dbReference type="InterPro" id="IPR045085">
    <property type="entry name" value="HLD_clamp_pol_III_gamma_tau"/>
</dbReference>
<dbReference type="GO" id="GO:0003677">
    <property type="term" value="F:DNA binding"/>
    <property type="evidence" value="ECO:0007669"/>
    <property type="project" value="InterPro"/>
</dbReference>
<keyword evidence="3 11" id="KW-0548">Nucleotidyltransferase</keyword>
<dbReference type="InterPro" id="IPR022754">
    <property type="entry name" value="DNA_pol_III_gamma-3"/>
</dbReference>
<dbReference type="AlphaFoldDB" id="A0A1F5H4Q1"/>
<keyword evidence="9 11" id="KW-0239">DNA-directed DNA polymerase</keyword>
<evidence type="ECO:0000256" key="4">
    <source>
        <dbReference type="ARBA" id="ARBA00022705"/>
    </source>
</evidence>
<dbReference type="NCBIfam" id="TIGR02397">
    <property type="entry name" value="dnaX_nterm"/>
    <property type="match status" value="1"/>
</dbReference>
<dbReference type="SUPFAM" id="SSF48019">
    <property type="entry name" value="post-AAA+ oligomerization domain-like"/>
    <property type="match status" value="1"/>
</dbReference>
<dbReference type="SMART" id="SM00382">
    <property type="entry name" value="AAA"/>
    <property type="match status" value="1"/>
</dbReference>
<keyword evidence="8 11" id="KW-0067">ATP-binding</keyword>
<evidence type="ECO:0000256" key="10">
    <source>
        <dbReference type="ARBA" id="ARBA00049244"/>
    </source>
</evidence>
<dbReference type="GO" id="GO:0009360">
    <property type="term" value="C:DNA polymerase III complex"/>
    <property type="evidence" value="ECO:0007669"/>
    <property type="project" value="InterPro"/>
</dbReference>
<gene>
    <name evidence="11" type="primary">dnaX</name>
    <name evidence="13" type="ORF">A2W45_02675</name>
</gene>
<dbReference type="Pfam" id="PF13177">
    <property type="entry name" value="DNA_pol3_delta2"/>
    <property type="match status" value="1"/>
</dbReference>
<evidence type="ECO:0000256" key="8">
    <source>
        <dbReference type="ARBA" id="ARBA00022840"/>
    </source>
</evidence>